<proteinExistence type="predicted"/>
<keyword evidence="1" id="KW-0812">Transmembrane</keyword>
<accession>A0A6J6HT50</accession>
<dbReference type="EMBL" id="CAEZVB010000008">
    <property type="protein sequence ID" value="CAB4615723.1"/>
    <property type="molecule type" value="Genomic_DNA"/>
</dbReference>
<reference evidence="2" key="1">
    <citation type="submission" date="2020-05" db="EMBL/GenBank/DDBJ databases">
        <authorList>
            <person name="Chiriac C."/>
            <person name="Salcher M."/>
            <person name="Ghai R."/>
            <person name="Kavagutti S V."/>
        </authorList>
    </citation>
    <scope>NUCLEOTIDE SEQUENCE</scope>
</reference>
<keyword evidence="1" id="KW-1133">Transmembrane helix</keyword>
<gene>
    <name evidence="2" type="ORF">UFOPK1908_00364</name>
</gene>
<keyword evidence="1" id="KW-0472">Membrane</keyword>
<protein>
    <submittedName>
        <fullName evidence="2">Unannotated protein</fullName>
    </submittedName>
</protein>
<sequence>MLGGIATVGFQSRFSQSVDSIPGVTPDQLQGADASLSAAVQLADTLPAESQAAIMEVAGSAYLYGMKIALILAAVLAFSGALFAVRAIPHRITHAGELDESWDEEEDFAK</sequence>
<dbReference type="AlphaFoldDB" id="A0A6J6HT50"/>
<organism evidence="2">
    <name type="scientific">freshwater metagenome</name>
    <dbReference type="NCBI Taxonomy" id="449393"/>
    <lineage>
        <taxon>unclassified sequences</taxon>
        <taxon>metagenomes</taxon>
        <taxon>ecological metagenomes</taxon>
    </lineage>
</organism>
<name>A0A6J6HT50_9ZZZZ</name>
<evidence type="ECO:0000313" key="2">
    <source>
        <dbReference type="EMBL" id="CAB4615723.1"/>
    </source>
</evidence>
<evidence type="ECO:0000256" key="1">
    <source>
        <dbReference type="SAM" id="Phobius"/>
    </source>
</evidence>
<feature type="transmembrane region" description="Helical" evidence="1">
    <location>
        <begin position="61"/>
        <end position="85"/>
    </location>
</feature>